<reference evidence="1" key="1">
    <citation type="submission" date="2022-06" db="EMBL/GenBank/DDBJ databases">
        <title>Aquibacillus sp. a new bacterium isolated from soil saline samples.</title>
        <authorList>
            <person name="Galisteo C."/>
            <person name="De La Haba R."/>
            <person name="Sanchez-Porro C."/>
            <person name="Ventosa A."/>
        </authorList>
    </citation>
    <scope>NUCLEOTIDE SEQUENCE</scope>
    <source>
        <strain evidence="1">3ASR75-11</strain>
    </source>
</reference>
<protein>
    <recommendedName>
        <fullName evidence="3">Lipoprotein</fullName>
    </recommendedName>
</protein>
<evidence type="ECO:0000313" key="2">
    <source>
        <dbReference type="Proteomes" id="UP001145050"/>
    </source>
</evidence>
<evidence type="ECO:0008006" key="3">
    <source>
        <dbReference type="Google" id="ProtNLM"/>
    </source>
</evidence>
<dbReference type="AlphaFoldDB" id="A0A9X3WT65"/>
<sequence length="245" mass="28638">MKKYLFFILFFILLSACSKEEKPVIEKEVSPAKGQDEQPVLVEKQDEEKQKKEMSITFPLEDEQIIINLEMVPILEEYLAAVPNRKEEIKRMKLERMDIVDKSTIYLLEFACQNDKCSYILFDQSNDDSAYLVADLAKLNKILVSPDESKLALQFRRQINKENDVYTDKLIGVNLEDWGVVSFVSDTDEIDLNYKWPIIFSTWKDNNTLLVEIPDLIEPSIESLKQWKNMDKKTKSINLKVKTEQ</sequence>
<dbReference type="PROSITE" id="PS51257">
    <property type="entry name" value="PROKAR_LIPOPROTEIN"/>
    <property type="match status" value="1"/>
</dbReference>
<accession>A0A9X3WT65</accession>
<evidence type="ECO:0000313" key="1">
    <source>
        <dbReference type="EMBL" id="MDC3423786.1"/>
    </source>
</evidence>
<gene>
    <name evidence="1" type="ORF">NC797_04590</name>
</gene>
<comment type="caution">
    <text evidence="1">The sequence shown here is derived from an EMBL/GenBank/DDBJ whole genome shotgun (WGS) entry which is preliminary data.</text>
</comment>
<dbReference type="RefSeq" id="WP_272435538.1">
    <property type="nucleotide sequence ID" value="NZ_JAMQKB010000002.1"/>
</dbReference>
<dbReference type="EMBL" id="JAMQKB010000002">
    <property type="protein sequence ID" value="MDC3423786.1"/>
    <property type="molecule type" value="Genomic_DNA"/>
</dbReference>
<proteinExistence type="predicted"/>
<keyword evidence="2" id="KW-1185">Reference proteome</keyword>
<name>A0A9X3WT65_9BACI</name>
<dbReference type="Proteomes" id="UP001145050">
    <property type="component" value="Unassembled WGS sequence"/>
</dbReference>
<organism evidence="1 2">
    <name type="scientific">Terrihalobacillus insolitus</name>
    <dbReference type="NCBI Taxonomy" id="2950438"/>
    <lineage>
        <taxon>Bacteria</taxon>
        <taxon>Bacillati</taxon>
        <taxon>Bacillota</taxon>
        <taxon>Bacilli</taxon>
        <taxon>Bacillales</taxon>
        <taxon>Bacillaceae</taxon>
        <taxon>Terrihalobacillus</taxon>
    </lineage>
</organism>